<reference evidence="2 3" key="1">
    <citation type="submission" date="2020-05" db="EMBL/GenBank/DDBJ databases">
        <title>Sulfurimonas marisnigri, sp. nov., and Sulfurimonas baltica, sp. nov., manganese oxide reducing chemolithoautotrophs of the class Epsilonproteobacteria isolated from the pelagic redoxclines of the Black and Baltic Seas and emended description of the genus Sulfurimonas.</title>
        <authorList>
            <person name="Henkel J.V."/>
            <person name="Laudan C."/>
            <person name="Werner J."/>
            <person name="Neu T."/>
            <person name="Plewe S."/>
            <person name="Sproer C."/>
            <person name="Bunk B."/>
            <person name="Schulz-Vogt H.N."/>
        </authorList>
    </citation>
    <scope>NUCLEOTIDE SEQUENCE [LARGE SCALE GENOMIC DNA]</scope>
    <source>
        <strain evidence="2 3">SoZ1</strain>
    </source>
</reference>
<dbReference type="Proteomes" id="UP000593836">
    <property type="component" value="Chromosome"/>
</dbReference>
<keyword evidence="3" id="KW-1185">Reference proteome</keyword>
<protein>
    <submittedName>
        <fullName evidence="2">Uncharacterized protein</fullName>
    </submittedName>
</protein>
<gene>
    <name evidence="2" type="ORF">HUE87_00150</name>
</gene>
<accession>A0A7S7M0A8</accession>
<organism evidence="2 3">
    <name type="scientific">Candidatus Sulfurimonas marisnigri</name>
    <dbReference type="NCBI Taxonomy" id="2740405"/>
    <lineage>
        <taxon>Bacteria</taxon>
        <taxon>Pseudomonadati</taxon>
        <taxon>Campylobacterota</taxon>
        <taxon>Epsilonproteobacteria</taxon>
        <taxon>Campylobacterales</taxon>
        <taxon>Sulfurimonadaceae</taxon>
        <taxon>Sulfurimonas</taxon>
    </lineage>
</organism>
<dbReference type="AlphaFoldDB" id="A0A7S7M0A8"/>
<dbReference type="RefSeq" id="WP_194366741.1">
    <property type="nucleotide sequence ID" value="NZ_CP054493.1"/>
</dbReference>
<evidence type="ECO:0000256" key="1">
    <source>
        <dbReference type="SAM" id="MobiDB-lite"/>
    </source>
</evidence>
<proteinExistence type="predicted"/>
<feature type="region of interest" description="Disordered" evidence="1">
    <location>
        <begin position="154"/>
        <end position="264"/>
    </location>
</feature>
<evidence type="ECO:0000313" key="2">
    <source>
        <dbReference type="EMBL" id="QOY54697.1"/>
    </source>
</evidence>
<evidence type="ECO:0000313" key="3">
    <source>
        <dbReference type="Proteomes" id="UP000593836"/>
    </source>
</evidence>
<dbReference type="EMBL" id="CP054493">
    <property type="protein sequence ID" value="QOY54697.1"/>
    <property type="molecule type" value="Genomic_DNA"/>
</dbReference>
<feature type="compositionally biased region" description="Basic and acidic residues" evidence="1">
    <location>
        <begin position="226"/>
        <end position="245"/>
    </location>
</feature>
<feature type="compositionally biased region" description="Basic and acidic residues" evidence="1">
    <location>
        <begin position="154"/>
        <end position="218"/>
    </location>
</feature>
<dbReference type="KEGG" id="smas:HUE87_00150"/>
<name>A0A7S7M0A8_9BACT</name>
<sequence length="264" mass="30595">MSANTITVKHNKHRVHPCPDDKKIELLNLLINQNSNMEILVVRANSLDVIKEAVTADNVTILNDTELKNSTKTYELLISYDLPATPTLYINRLFCATEMALILLDAKEQKKLYPIETVLKRVIKQEMIEGFEYLEDQKMVVAYKTPDKPKREYAFKTETEEKPTYDKSKRDGFKSDKKPFDKPKWDKPKREDGSNDKAKKWEKKDREPNKFLGKDENGKAIFSGKSGDRNHRHDGTQRDKYDAPKKVGRKINIKALKPKETPED</sequence>